<feature type="domain" description="Ig-like" evidence="13">
    <location>
        <begin position="28"/>
        <end position="151"/>
    </location>
</feature>
<feature type="compositionally biased region" description="Basic and acidic residues" evidence="11">
    <location>
        <begin position="398"/>
        <end position="416"/>
    </location>
</feature>
<evidence type="ECO:0000256" key="3">
    <source>
        <dbReference type="ARBA" id="ARBA00022427"/>
    </source>
</evidence>
<evidence type="ECO:0000256" key="2">
    <source>
        <dbReference type="ARBA" id="ARBA00009491"/>
    </source>
</evidence>
<dbReference type="FunFam" id="2.60.40.10:FF:000032">
    <property type="entry name" value="palladin isoform X1"/>
    <property type="match status" value="1"/>
</dbReference>
<feature type="non-terminal residue" evidence="14">
    <location>
        <position position="1182"/>
    </location>
</feature>
<evidence type="ECO:0000259" key="13">
    <source>
        <dbReference type="PROSITE" id="PS50835"/>
    </source>
</evidence>
<keyword evidence="6 12" id="KW-1133">Transmembrane helix</keyword>
<evidence type="ECO:0000256" key="6">
    <source>
        <dbReference type="ARBA" id="ARBA00022989"/>
    </source>
</evidence>
<feature type="compositionally biased region" description="Polar residues" evidence="11">
    <location>
        <begin position="368"/>
        <end position="377"/>
    </location>
</feature>
<keyword evidence="15" id="KW-1185">Reference proteome</keyword>
<dbReference type="CDD" id="cd05712">
    <property type="entry name" value="IgV_CD33"/>
    <property type="match status" value="1"/>
</dbReference>
<evidence type="ECO:0000256" key="4">
    <source>
        <dbReference type="ARBA" id="ARBA00022692"/>
    </source>
</evidence>
<keyword evidence="7 12" id="KW-0472">Membrane</keyword>
<dbReference type="GO" id="GO:0060856">
    <property type="term" value="P:establishment of blood-brain barrier"/>
    <property type="evidence" value="ECO:0007669"/>
    <property type="project" value="TreeGrafter"/>
</dbReference>
<keyword evidence="4 12" id="KW-0812">Transmembrane</keyword>
<feature type="region of interest" description="Disordered" evidence="11">
    <location>
        <begin position="271"/>
        <end position="300"/>
    </location>
</feature>
<feature type="compositionally biased region" description="Basic and acidic residues" evidence="11">
    <location>
        <begin position="468"/>
        <end position="479"/>
    </location>
</feature>
<dbReference type="GO" id="GO:0061689">
    <property type="term" value="C:tricellular tight junction"/>
    <property type="evidence" value="ECO:0007669"/>
    <property type="project" value="TreeGrafter"/>
</dbReference>
<dbReference type="PROSITE" id="PS50835">
    <property type="entry name" value="IG_LIKE"/>
    <property type="match status" value="4"/>
</dbReference>
<name>A0A8J4XBE8_CLAMG</name>
<comment type="caution">
    <text evidence="14">The sequence shown here is derived from an EMBL/GenBank/DDBJ whole genome shotgun (WGS) entry which is preliminary data.</text>
</comment>
<accession>A0A8J4XBE8</accession>
<dbReference type="InterPro" id="IPR003598">
    <property type="entry name" value="Ig_sub2"/>
</dbReference>
<organism evidence="14 15">
    <name type="scientific">Clarias magur</name>
    <name type="common">Asian catfish</name>
    <name type="synonym">Macropteronotus magur</name>
    <dbReference type="NCBI Taxonomy" id="1594786"/>
    <lineage>
        <taxon>Eukaryota</taxon>
        <taxon>Metazoa</taxon>
        <taxon>Chordata</taxon>
        <taxon>Craniata</taxon>
        <taxon>Vertebrata</taxon>
        <taxon>Euteleostomi</taxon>
        <taxon>Actinopterygii</taxon>
        <taxon>Neopterygii</taxon>
        <taxon>Teleostei</taxon>
        <taxon>Ostariophysi</taxon>
        <taxon>Siluriformes</taxon>
        <taxon>Clariidae</taxon>
        <taxon>Clarias</taxon>
    </lineage>
</organism>
<evidence type="ECO:0000256" key="5">
    <source>
        <dbReference type="ARBA" id="ARBA00022949"/>
    </source>
</evidence>
<evidence type="ECO:0000256" key="9">
    <source>
        <dbReference type="ARBA" id="ARBA00023319"/>
    </source>
</evidence>
<dbReference type="AlphaFoldDB" id="A0A8J4XBE8"/>
<evidence type="ECO:0000313" key="14">
    <source>
        <dbReference type="EMBL" id="KAF5900618.1"/>
    </source>
</evidence>
<feature type="compositionally biased region" description="Basic and acidic residues" evidence="11">
    <location>
        <begin position="433"/>
        <end position="456"/>
    </location>
</feature>
<dbReference type="InterPro" id="IPR007110">
    <property type="entry name" value="Ig-like_dom"/>
</dbReference>
<evidence type="ECO:0000256" key="11">
    <source>
        <dbReference type="SAM" id="MobiDB-lite"/>
    </source>
</evidence>
<dbReference type="InterPro" id="IPR013098">
    <property type="entry name" value="Ig_I-set"/>
</dbReference>
<feature type="domain" description="Ig-like" evidence="13">
    <location>
        <begin position="909"/>
        <end position="991"/>
    </location>
</feature>
<dbReference type="InterPro" id="IPR036179">
    <property type="entry name" value="Ig-like_dom_sf"/>
</dbReference>
<evidence type="ECO:0000256" key="7">
    <source>
        <dbReference type="ARBA" id="ARBA00023136"/>
    </source>
</evidence>
<keyword evidence="5" id="KW-0965">Cell junction</keyword>
<keyword evidence="9" id="KW-0393">Immunoglobulin domain</keyword>
<keyword evidence="3" id="KW-0796">Tight junction</keyword>
<comment type="similarity">
    <text evidence="2">Belongs to the immunoglobulin superfamily. LISCH7 family.</text>
</comment>
<dbReference type="InterPro" id="IPR013783">
    <property type="entry name" value="Ig-like_fold"/>
</dbReference>
<evidence type="ECO:0000256" key="10">
    <source>
        <dbReference type="ARBA" id="ARBA00046288"/>
    </source>
</evidence>
<dbReference type="GO" id="GO:0012505">
    <property type="term" value="C:endomembrane system"/>
    <property type="evidence" value="ECO:0007669"/>
    <property type="project" value="UniProtKB-SubCell"/>
</dbReference>
<keyword evidence="8" id="KW-1015">Disulfide bond</keyword>
<dbReference type="PANTHER" id="PTHR15923:SF1">
    <property type="entry name" value="LIPOLYSIS-STIMULATED LIPOPROTEIN RECEPTOR"/>
    <property type="match status" value="1"/>
</dbReference>
<dbReference type="CDD" id="cd00096">
    <property type="entry name" value="Ig"/>
    <property type="match status" value="1"/>
</dbReference>
<dbReference type="Gene3D" id="2.60.40.10">
    <property type="entry name" value="Immunoglobulins"/>
    <property type="match status" value="6"/>
</dbReference>
<dbReference type="Pfam" id="PF07679">
    <property type="entry name" value="I-set"/>
    <property type="match status" value="1"/>
</dbReference>
<feature type="compositionally biased region" description="Basic and acidic residues" evidence="11">
    <location>
        <begin position="490"/>
        <end position="524"/>
    </location>
</feature>
<dbReference type="Pfam" id="PF05624">
    <property type="entry name" value="LSR"/>
    <property type="match status" value="1"/>
</dbReference>
<dbReference type="GO" id="GO:0005886">
    <property type="term" value="C:plasma membrane"/>
    <property type="evidence" value="ECO:0007669"/>
    <property type="project" value="TreeGrafter"/>
</dbReference>
<dbReference type="PANTHER" id="PTHR15923">
    <property type="entry name" value="TRANSMEMBRANE AND IMMUNOGLOBULIN DOMAIN-CONTAINING PROTEIN"/>
    <property type="match status" value="1"/>
</dbReference>
<dbReference type="InterPro" id="IPR008664">
    <property type="entry name" value="LISCH7"/>
</dbReference>
<reference evidence="14" key="1">
    <citation type="submission" date="2020-07" db="EMBL/GenBank/DDBJ databases">
        <title>Clarias magur genome sequencing, assembly and annotation.</title>
        <authorList>
            <person name="Kushwaha B."/>
            <person name="Kumar R."/>
            <person name="Das P."/>
            <person name="Joshi C.G."/>
            <person name="Kumar D."/>
            <person name="Nagpure N.S."/>
            <person name="Pandey M."/>
            <person name="Agarwal S."/>
            <person name="Srivastava S."/>
            <person name="Singh M."/>
            <person name="Sahoo L."/>
            <person name="Jayasankar P."/>
            <person name="Meher P.K."/>
            <person name="Koringa P.G."/>
            <person name="Iquebal M.A."/>
            <person name="Das S.P."/>
            <person name="Bit A."/>
            <person name="Patnaik S."/>
            <person name="Patel N."/>
            <person name="Shah T.M."/>
            <person name="Hinsu A."/>
            <person name="Jena J.K."/>
        </authorList>
    </citation>
    <scope>NUCLEOTIDE SEQUENCE</scope>
    <source>
        <strain evidence="14">CIFAMagur01</strain>
        <tissue evidence="14">Testis</tissue>
    </source>
</reference>
<dbReference type="InterPro" id="IPR003599">
    <property type="entry name" value="Ig_sub"/>
</dbReference>
<dbReference type="GO" id="GO:0005923">
    <property type="term" value="C:bicellular tight junction"/>
    <property type="evidence" value="ECO:0007669"/>
    <property type="project" value="UniProtKB-SubCell"/>
</dbReference>
<comment type="subcellular location">
    <subcellularLocation>
        <location evidence="1">Cell junction</location>
        <location evidence="1">Tight junction</location>
    </subcellularLocation>
    <subcellularLocation>
        <location evidence="10">Endomembrane system</location>
        <topology evidence="10">Single-pass type I membrane protein</topology>
    </subcellularLocation>
</comment>
<feature type="region of interest" description="Disordered" evidence="11">
    <location>
        <begin position="318"/>
        <end position="572"/>
    </location>
</feature>
<dbReference type="EMBL" id="QNUK01000132">
    <property type="protein sequence ID" value="KAF5900618.1"/>
    <property type="molecule type" value="Genomic_DNA"/>
</dbReference>
<dbReference type="OrthoDB" id="10012075at2759"/>
<dbReference type="GO" id="GO:1904274">
    <property type="term" value="P:tricellular tight junction assembly"/>
    <property type="evidence" value="ECO:0007669"/>
    <property type="project" value="TreeGrafter"/>
</dbReference>
<feature type="compositionally biased region" description="Polar residues" evidence="11">
    <location>
        <begin position="289"/>
        <end position="300"/>
    </location>
</feature>
<dbReference type="InterPro" id="IPR051874">
    <property type="entry name" value="Ig-like_domain-LISCH7"/>
</dbReference>
<feature type="domain" description="Ig-like" evidence="13">
    <location>
        <begin position="823"/>
        <end position="904"/>
    </location>
</feature>
<protein>
    <submittedName>
        <fullName evidence="14">Myelin-associated glycoprotein-like isoform X1</fullName>
    </submittedName>
</protein>
<dbReference type="SUPFAM" id="SSF48726">
    <property type="entry name" value="Immunoglobulin"/>
    <property type="match status" value="5"/>
</dbReference>
<gene>
    <name evidence="14" type="primary">mag</name>
    <name evidence="14" type="ORF">DAT39_009710</name>
</gene>
<sequence>MPENGNSGFTTGVNVICPVKRYVVILFQPVTLRCDYTTTATVPPIITWKYKSFCRDPIQAALNPSSADNAYAQSNPNYNPNTECSDSSRTVRIVASKQTSVTLGNLYQGRKISITNNADLNIEQTAWGDSGVYVCNIASSQDLSGNGEDYTELIVLDWLLVVLVMIGFLLLLLLIGICWCQCCPHTCCCYVSCPCCPERCCCPRALYEAGKAVKAGMPSQYAASMFAPSLYGQPAYVGGPSPPIPMMPMPQGVNMPPPNGYGRDFDTASSVGQGSQVPLLHDHDGGSGQTRSGYRIQANQDGNPTRLLYYMEREVANLDPSQPGGAAVPHSRFDGMSEISSLHDGGDPRNRGRSRPPQLNTVYDDENMSTISSVSQSMHRDEPRRGGGGGPNRPGRARSMDNLDDIGRNFRDRDYPPRGGRRGSDDEWSSSGRRYDRVPDDRHRPYSPDDHFRSDSRGVGFQGRRSRSRDDLMDLERGRGGRGQDAYDDGFLREAMERKKMSEQQRARSRERLDSDSERSDRYRGGRGGAPPPLPFSRPAGNPDQRPANNTSFPPPPSYTEDTDSLASSKKSNLRKVNVPELNRHYEVLGTAAAFTATNIHAQWNVWMPRDISAMTNSCVVIPCTFIYPSAVRPYRGSHGIWYYGQPYPQLYPPVVFKSRTDIVHESYKGRTKLLGDLSQKNCTLQISNLGGEHAGRYYFRADLGGANIYTYPDFTELKVLDQPNIDVPEEIVSDSSLDLTCYAPDNCPDMTPEIHWMYTDYLPDPRFASEYVEESNTAVMSSTLTFTPKAMHNGQLVGCRVHYPNTTFVYERLIALDVKYAPRKVWVNVSKEVMEGNSVVLHCDVDSNPMPRITWLFGDNELITETASNASLHLESVTAEQEGLYTCVGDNGYGTMNTSMYLAVRYAPREPWVNESLVVMEDSTLALHCNTHGNPVPTITWLKDGELVGTIKAGELSILELTDISPQTDGTYRCLAENEHGRASSSLNITVEFAPIFLDESKCTIVREGVQCVCIATGNPEPSIAFYLPDHNITINETNGRYNFYTHTDGYTSTGMIKLREKGDRENNEDIAVHVHCSISNMYGSHSIRLELQQEKKYLMAVIVGTIGGVAVIAFIIAAVRYVGQNNKKENGNPGQDVGSRVENPSMYYSAVKKDKQSLRKKVLKTELLGSKFNSILEEST</sequence>
<proteinExistence type="inferred from homology"/>
<dbReference type="CDD" id="cd20987">
    <property type="entry name" value="IgC2_CD33_d2_like"/>
    <property type="match status" value="1"/>
</dbReference>
<dbReference type="SMART" id="SM00408">
    <property type="entry name" value="IGc2"/>
    <property type="match status" value="3"/>
</dbReference>
<dbReference type="Pfam" id="PF13927">
    <property type="entry name" value="Ig_3"/>
    <property type="match status" value="1"/>
</dbReference>
<dbReference type="SMART" id="SM00409">
    <property type="entry name" value="IG"/>
    <property type="match status" value="4"/>
</dbReference>
<evidence type="ECO:0000256" key="1">
    <source>
        <dbReference type="ARBA" id="ARBA00004435"/>
    </source>
</evidence>
<feature type="domain" description="Ig-like" evidence="13">
    <location>
        <begin position="713"/>
        <end position="816"/>
    </location>
</feature>
<dbReference type="Proteomes" id="UP000727407">
    <property type="component" value="Unassembled WGS sequence"/>
</dbReference>
<evidence type="ECO:0000313" key="15">
    <source>
        <dbReference type="Proteomes" id="UP000727407"/>
    </source>
</evidence>
<evidence type="ECO:0000256" key="8">
    <source>
        <dbReference type="ARBA" id="ARBA00023157"/>
    </source>
</evidence>
<feature type="transmembrane region" description="Helical" evidence="12">
    <location>
        <begin position="1099"/>
        <end position="1121"/>
    </location>
</feature>
<feature type="transmembrane region" description="Helical" evidence="12">
    <location>
        <begin position="153"/>
        <end position="177"/>
    </location>
</feature>
<evidence type="ECO:0000256" key="12">
    <source>
        <dbReference type="SAM" id="Phobius"/>
    </source>
</evidence>